<dbReference type="PANTHER" id="PTHR10772">
    <property type="entry name" value="10 KDA HEAT SHOCK PROTEIN"/>
    <property type="match status" value="1"/>
</dbReference>
<dbReference type="InterPro" id="IPR011032">
    <property type="entry name" value="GroES-like_sf"/>
</dbReference>
<dbReference type="HAMAP" id="MF_00580">
    <property type="entry name" value="CH10"/>
    <property type="match status" value="1"/>
</dbReference>
<dbReference type="NCBIfam" id="NF001533">
    <property type="entry name" value="PRK00364.2-4"/>
    <property type="match status" value="1"/>
</dbReference>
<comment type="subcellular location">
    <subcellularLocation>
        <location evidence="3">Cytoplasm</location>
    </subcellularLocation>
</comment>
<dbReference type="InterPro" id="IPR037124">
    <property type="entry name" value="Chaperonin_GroES_sf"/>
</dbReference>
<dbReference type="InterPro" id="IPR020818">
    <property type="entry name" value="Chaperonin_GroES"/>
</dbReference>
<dbReference type="NCBIfam" id="NF001530">
    <property type="entry name" value="PRK00364.1-6"/>
    <property type="match status" value="1"/>
</dbReference>
<evidence type="ECO:0000256" key="3">
    <source>
        <dbReference type="HAMAP-Rule" id="MF_00580"/>
    </source>
</evidence>
<comment type="function">
    <text evidence="3 4">Together with the chaperonin GroEL, plays an essential role in assisting protein folding. The GroEL-GroES system forms a nano-cage that allows encapsulation of the non-native substrate proteins and provides a physical environment optimized to promote and accelerate protein folding. GroES binds to the apical surface of the GroEL ring, thereby capping the opening of the GroEL channel.</text>
</comment>
<evidence type="ECO:0000256" key="1">
    <source>
        <dbReference type="ARBA" id="ARBA00006975"/>
    </source>
</evidence>
<dbReference type="NCBIfam" id="NF001534">
    <property type="entry name" value="PRK00364.2-5"/>
    <property type="match status" value="1"/>
</dbReference>
<dbReference type="AlphaFoldDB" id="D7UXK5"/>
<dbReference type="GO" id="GO:0051082">
    <property type="term" value="F:unfolded protein binding"/>
    <property type="evidence" value="ECO:0007669"/>
    <property type="project" value="TreeGrafter"/>
</dbReference>
<dbReference type="CDD" id="cd00320">
    <property type="entry name" value="cpn10"/>
    <property type="match status" value="1"/>
</dbReference>
<dbReference type="EMBL" id="ACCR02000003">
    <property type="protein sequence ID" value="EFI84413.1"/>
    <property type="molecule type" value="Genomic_DNA"/>
</dbReference>
<dbReference type="Gene3D" id="2.30.33.40">
    <property type="entry name" value="GroES chaperonin"/>
    <property type="match status" value="1"/>
</dbReference>
<dbReference type="SMART" id="SM00883">
    <property type="entry name" value="Cpn10"/>
    <property type="match status" value="1"/>
</dbReference>
<dbReference type="Pfam" id="PF00166">
    <property type="entry name" value="Cpn10"/>
    <property type="match status" value="1"/>
</dbReference>
<dbReference type="GO" id="GO:0046872">
    <property type="term" value="F:metal ion binding"/>
    <property type="evidence" value="ECO:0007669"/>
    <property type="project" value="TreeGrafter"/>
</dbReference>
<dbReference type="HOGENOM" id="CLU_132825_2_0_9"/>
<accession>D7UXK5</accession>
<dbReference type="Proteomes" id="UP000010119">
    <property type="component" value="Unassembled WGS sequence"/>
</dbReference>
<keyword evidence="2 3" id="KW-0143">Chaperone</keyword>
<organism evidence="5 6">
    <name type="scientific">Listeria grayi DSM 20601</name>
    <dbReference type="NCBI Taxonomy" id="525367"/>
    <lineage>
        <taxon>Bacteria</taxon>
        <taxon>Bacillati</taxon>
        <taxon>Bacillota</taxon>
        <taxon>Bacilli</taxon>
        <taxon>Bacillales</taxon>
        <taxon>Listeriaceae</taxon>
        <taxon>Listeria</taxon>
    </lineage>
</organism>
<comment type="subunit">
    <text evidence="3">Heptamer of 7 subunits arranged in a ring. Interacts with the chaperonin GroEL.</text>
</comment>
<dbReference type="SUPFAM" id="SSF50129">
    <property type="entry name" value="GroES-like"/>
    <property type="match status" value="1"/>
</dbReference>
<comment type="similarity">
    <text evidence="1 3 4">Belongs to the GroES chaperonin family.</text>
</comment>
<dbReference type="eggNOG" id="COG0234">
    <property type="taxonomic scope" value="Bacteria"/>
</dbReference>
<evidence type="ECO:0000256" key="4">
    <source>
        <dbReference type="RuleBase" id="RU000535"/>
    </source>
</evidence>
<dbReference type="PRINTS" id="PR00297">
    <property type="entry name" value="CHAPERONIN10"/>
</dbReference>
<protein>
    <recommendedName>
        <fullName evidence="3">Co-chaperonin GroES</fullName>
    </recommendedName>
    <alternativeName>
        <fullName evidence="3">10 kDa chaperonin</fullName>
    </alternativeName>
    <alternativeName>
        <fullName evidence="3">Chaperonin-10</fullName>
        <shortName evidence="3">Cpn10</shortName>
    </alternativeName>
</protein>
<evidence type="ECO:0000256" key="2">
    <source>
        <dbReference type="ARBA" id="ARBA00023186"/>
    </source>
</evidence>
<dbReference type="FunFam" id="2.30.33.40:FF:000001">
    <property type="entry name" value="10 kDa chaperonin"/>
    <property type="match status" value="1"/>
</dbReference>
<dbReference type="NCBIfam" id="NF001527">
    <property type="entry name" value="PRK00364.1-2"/>
    <property type="match status" value="1"/>
</dbReference>
<dbReference type="GO" id="GO:0051087">
    <property type="term" value="F:protein-folding chaperone binding"/>
    <property type="evidence" value="ECO:0007669"/>
    <property type="project" value="TreeGrafter"/>
</dbReference>
<dbReference type="PANTHER" id="PTHR10772:SF58">
    <property type="entry name" value="CO-CHAPERONIN GROES"/>
    <property type="match status" value="1"/>
</dbReference>
<reference evidence="5" key="1">
    <citation type="submission" date="2010-06" db="EMBL/GenBank/DDBJ databases">
        <authorList>
            <person name="Muzny D."/>
            <person name="Qin X."/>
            <person name="Buhay C."/>
            <person name="Dugan-Rocha S."/>
            <person name="Ding Y."/>
            <person name="Chen G."/>
            <person name="Hawes A."/>
            <person name="Holder M."/>
            <person name="Jhangiani S."/>
            <person name="Johnson A."/>
            <person name="Khan Z."/>
            <person name="Li Z."/>
            <person name="Liu W."/>
            <person name="Liu X."/>
            <person name="Perez L."/>
            <person name="Shen H."/>
            <person name="Wang Q."/>
            <person name="Watt J."/>
            <person name="Xi L."/>
            <person name="Xin Y."/>
            <person name="Zhou J."/>
            <person name="Deng J."/>
            <person name="Jiang H."/>
            <person name="Liu Y."/>
            <person name="Qu J."/>
            <person name="Song X.-Z."/>
            <person name="Zhang L."/>
            <person name="Villasana D."/>
            <person name="Johnson A."/>
            <person name="Liu J."/>
            <person name="Liyanage D."/>
            <person name="Lorensuhewa L."/>
            <person name="Robinson T."/>
            <person name="Song A."/>
            <person name="Song B.-B."/>
            <person name="Dinh H."/>
            <person name="Thornton R."/>
            <person name="Coyle M."/>
            <person name="Francisco L."/>
            <person name="Jackson L."/>
            <person name="Javaid M."/>
            <person name="Korchina V."/>
            <person name="Kovar C."/>
            <person name="Mata R."/>
            <person name="Mathew T."/>
            <person name="Ngo R."/>
            <person name="Nguyen L."/>
            <person name="Nguyen N."/>
            <person name="Okwuonu G."/>
            <person name="Ongeri F."/>
            <person name="Pham C."/>
            <person name="Simmons D."/>
            <person name="Wilczek-Boney K."/>
            <person name="Hale W."/>
            <person name="Jakkamsetti A."/>
            <person name="Pham P."/>
            <person name="Ruth R."/>
            <person name="San Lucas F."/>
            <person name="Warren J."/>
            <person name="Zhang J."/>
            <person name="Zhao Z."/>
            <person name="Zhou C."/>
            <person name="Zhu D."/>
            <person name="Lee S."/>
            <person name="Bess C."/>
            <person name="Blankenburg K."/>
            <person name="Forbes L."/>
            <person name="Fu Q."/>
            <person name="Gubbala S."/>
            <person name="Hirani K."/>
            <person name="Jayaseelan J.C."/>
            <person name="Lara F."/>
            <person name="Munidasa M."/>
            <person name="Palculict T."/>
            <person name="Patil S."/>
            <person name="Pu L.-L."/>
            <person name="Saada N."/>
            <person name="Tang L."/>
            <person name="Weissenberger G."/>
            <person name="Zhu Y."/>
            <person name="Hemphill L."/>
            <person name="Shang Y."/>
            <person name="Youmans B."/>
            <person name="Ayvaz T."/>
            <person name="Ross M."/>
            <person name="Santibanez J."/>
            <person name="Aqrawi P."/>
            <person name="Gross S."/>
            <person name="Joshi V."/>
            <person name="Fowler G."/>
            <person name="Nazareth L."/>
            <person name="Reid J."/>
            <person name="Worley K."/>
            <person name="Petrosino J."/>
            <person name="Highlander S."/>
            <person name="Gibbs R."/>
        </authorList>
    </citation>
    <scope>NUCLEOTIDE SEQUENCE [LARGE SCALE GENOMIC DNA]</scope>
    <source>
        <strain evidence="5">DSM 20601</strain>
    </source>
</reference>
<dbReference type="GO" id="GO:0005737">
    <property type="term" value="C:cytoplasm"/>
    <property type="evidence" value="ECO:0007669"/>
    <property type="project" value="UniProtKB-SubCell"/>
</dbReference>
<gene>
    <name evidence="3 5" type="primary">groS</name>
    <name evidence="3" type="synonym">groES</name>
    <name evidence="5" type="ORF">HMPREF0556_10966</name>
</gene>
<dbReference type="InterPro" id="IPR018369">
    <property type="entry name" value="Chaprnonin_Cpn10_CS"/>
</dbReference>
<name>D7UXK5_LISGR</name>
<keyword evidence="3" id="KW-0963">Cytoplasm</keyword>
<dbReference type="PROSITE" id="PS00681">
    <property type="entry name" value="CHAPERONINS_CPN10"/>
    <property type="match status" value="1"/>
</dbReference>
<proteinExistence type="inferred from homology"/>
<sequence length="107" mass="11919">MLKIETITMRRLFTLLRPLGDRVVIEVLEAEEKTASGIVLPDSAKEKPQEGKVIAVGNGKVLENGTKQELEVAVNDRIIFSKYSGTEVTYDGKDYLIIREDDILAIV</sequence>
<dbReference type="NCBIfam" id="NF001531">
    <property type="entry name" value="PRK00364.2-2"/>
    <property type="match status" value="1"/>
</dbReference>
<dbReference type="GO" id="GO:0005524">
    <property type="term" value="F:ATP binding"/>
    <property type="evidence" value="ECO:0007669"/>
    <property type="project" value="InterPro"/>
</dbReference>
<comment type="caution">
    <text evidence="5">The sequence shown here is derived from an EMBL/GenBank/DDBJ whole genome shotgun (WGS) entry which is preliminary data.</text>
</comment>
<evidence type="ECO:0000313" key="6">
    <source>
        <dbReference type="Proteomes" id="UP000010119"/>
    </source>
</evidence>
<keyword evidence="6" id="KW-1185">Reference proteome</keyword>
<dbReference type="GO" id="GO:0044183">
    <property type="term" value="F:protein folding chaperone"/>
    <property type="evidence" value="ECO:0007669"/>
    <property type="project" value="InterPro"/>
</dbReference>
<dbReference type="STRING" id="525367.HMPREF0556_10966"/>
<evidence type="ECO:0000313" key="5">
    <source>
        <dbReference type="EMBL" id="EFI84413.1"/>
    </source>
</evidence>